<dbReference type="EMBL" id="MPUH01000215">
    <property type="protein sequence ID" value="OMJ86141.1"/>
    <property type="molecule type" value="Genomic_DNA"/>
</dbReference>
<dbReference type="Gene3D" id="2.60.40.640">
    <property type="match status" value="1"/>
</dbReference>
<organism evidence="2 4">
    <name type="scientific">Stentor coeruleus</name>
    <dbReference type="NCBI Taxonomy" id="5963"/>
    <lineage>
        <taxon>Eukaryota</taxon>
        <taxon>Sar</taxon>
        <taxon>Alveolata</taxon>
        <taxon>Ciliophora</taxon>
        <taxon>Postciliodesmatophora</taxon>
        <taxon>Heterotrichea</taxon>
        <taxon>Heterotrichida</taxon>
        <taxon>Stentoridae</taxon>
        <taxon>Stentor</taxon>
    </lineage>
</organism>
<dbReference type="SUPFAM" id="SSF81296">
    <property type="entry name" value="E set domains"/>
    <property type="match status" value="1"/>
</dbReference>
<dbReference type="Proteomes" id="UP000187209">
    <property type="component" value="Unassembled WGS sequence"/>
</dbReference>
<dbReference type="GO" id="GO:0005737">
    <property type="term" value="C:cytoplasm"/>
    <property type="evidence" value="ECO:0007669"/>
    <property type="project" value="TreeGrafter"/>
</dbReference>
<reference evidence="2 4" key="1">
    <citation type="submission" date="2016-11" db="EMBL/GenBank/DDBJ databases">
        <title>The macronuclear genome of Stentor coeruleus: a giant cell with tiny introns.</title>
        <authorList>
            <person name="Slabodnick M."/>
            <person name="Ruby J.G."/>
            <person name="Reiff S.B."/>
            <person name="Swart E.C."/>
            <person name="Gosai S."/>
            <person name="Prabakaran S."/>
            <person name="Witkowska E."/>
            <person name="Larue G.E."/>
            <person name="Fisher S."/>
            <person name="Freeman R.M."/>
            <person name="Gunawardena J."/>
            <person name="Chu W."/>
            <person name="Stover N.A."/>
            <person name="Gregory B.D."/>
            <person name="Nowacki M."/>
            <person name="Derisi J."/>
            <person name="Roy S.W."/>
            <person name="Marshall W.F."/>
            <person name="Sood P."/>
        </authorList>
    </citation>
    <scope>NUCLEOTIDE SEQUENCE [LARGE SCALE GENOMIC DNA]</scope>
    <source>
        <strain evidence="2">WM001</strain>
    </source>
</reference>
<comment type="caution">
    <text evidence="2">The sequence shown here is derived from an EMBL/GenBank/DDBJ whole genome shotgun (WGS) entry which is preliminary data.</text>
</comment>
<protein>
    <recommendedName>
        <fullName evidence="1">Arrestin-like N-terminal domain-containing protein</fullName>
    </recommendedName>
</protein>
<sequence length="369" mass="41724">MSVDSNEIDKILAEPDEVIHAAIENIVEAANEILESGPPYLFITLENPYYIAGDNICGQVLLDLPKRLKKGTLNLSCQGCEEVHVFHQNVPVSQYTNKIFSLNSELKSWRRLKEGGYIVPFQFKLPQHCPPSFYFSGSNEENFYLKAQISYTMVAKFTYRKMQEELIHSKVLNIRSIECRNNPKVEAETMEFVHGFCCSSSKGSSVFKLVHTADEHPMANGPISFKLVPDNGNCSVPINQVVAEITMELELVGRERNYMLNQTIKSIPRITWIAAYTSLVFEKDFEFSSDLKIAGEDLNVSSISTQYIKCRYAVKVHVHYDMGLKKVPACVGMNIHVNPSIPIEKHKNTLPTDWTGESEPVIKLVPENI</sequence>
<dbReference type="PANTHER" id="PTHR11188">
    <property type="entry name" value="ARRESTIN DOMAIN CONTAINING PROTEIN"/>
    <property type="match status" value="1"/>
</dbReference>
<keyword evidence="4" id="KW-1185">Reference proteome</keyword>
<evidence type="ECO:0000313" key="2">
    <source>
        <dbReference type="EMBL" id="OMJ86141.1"/>
    </source>
</evidence>
<proteinExistence type="predicted"/>
<dbReference type="InterPro" id="IPR050357">
    <property type="entry name" value="Arrestin_domain-protein"/>
</dbReference>
<dbReference type="InterPro" id="IPR011021">
    <property type="entry name" value="Arrestin-like_N"/>
</dbReference>
<gene>
    <name evidence="2" type="ORF">SteCoe_12416</name>
    <name evidence="3" type="ORF">SteCoe_7061</name>
</gene>
<evidence type="ECO:0000313" key="3">
    <source>
        <dbReference type="EMBL" id="OMJ90565.1"/>
    </source>
</evidence>
<dbReference type="Pfam" id="PF00339">
    <property type="entry name" value="Arrestin_N"/>
    <property type="match status" value="1"/>
</dbReference>
<dbReference type="PANTHER" id="PTHR11188:SF17">
    <property type="entry name" value="FI21816P1"/>
    <property type="match status" value="1"/>
</dbReference>
<dbReference type="EMBL" id="MPUH01000100">
    <property type="protein sequence ID" value="OMJ90565.1"/>
    <property type="molecule type" value="Genomic_DNA"/>
</dbReference>
<dbReference type="InterPro" id="IPR014756">
    <property type="entry name" value="Ig_E-set"/>
</dbReference>
<evidence type="ECO:0000259" key="1">
    <source>
        <dbReference type="Pfam" id="PF00339"/>
    </source>
</evidence>
<dbReference type="InterPro" id="IPR014752">
    <property type="entry name" value="Arrestin-like_C"/>
</dbReference>
<name>A0A1R2CAW1_9CILI</name>
<evidence type="ECO:0000313" key="4">
    <source>
        <dbReference type="Proteomes" id="UP000187209"/>
    </source>
</evidence>
<dbReference type="GO" id="GO:0015031">
    <property type="term" value="P:protein transport"/>
    <property type="evidence" value="ECO:0007669"/>
    <property type="project" value="TreeGrafter"/>
</dbReference>
<dbReference type="AlphaFoldDB" id="A0A1R2CAW1"/>
<feature type="domain" description="Arrestin-like N-terminal" evidence="1">
    <location>
        <begin position="47"/>
        <end position="136"/>
    </location>
</feature>
<accession>A0A1R2CAW1</accession>
<dbReference type="OrthoDB" id="290614at2759"/>